<evidence type="ECO:0000259" key="1">
    <source>
        <dbReference type="Pfam" id="PF06985"/>
    </source>
</evidence>
<dbReference type="EMBL" id="ML977058">
    <property type="protein sequence ID" value="KAF1948437.1"/>
    <property type="molecule type" value="Genomic_DNA"/>
</dbReference>
<dbReference type="OrthoDB" id="3486565at2759"/>
<feature type="domain" description="Heterokaryon incompatibility" evidence="1">
    <location>
        <begin position="18"/>
        <end position="152"/>
    </location>
</feature>
<gene>
    <name evidence="2" type="ORF">CC80DRAFT_556319</name>
</gene>
<dbReference type="Proteomes" id="UP000800035">
    <property type="component" value="Unassembled WGS sequence"/>
</dbReference>
<dbReference type="AlphaFoldDB" id="A0A6A5THP2"/>
<proteinExistence type="predicted"/>
<dbReference type="InterPro" id="IPR010730">
    <property type="entry name" value="HET"/>
</dbReference>
<sequence length="418" mass="47930">MPLTTTTLNVDRWLDRIPWTELPKTFQEAINIVRLLGERYLWIDSLCIIQNDEIDWEEQSIQMATIYQNAYLTLAASKATDCTGGLHNSSNRYQETILQSQGEDGQALSAIARRHIPHFYHGFAQPCLLTTWQSADSIGQFPLLLRAWVLQERLLSPRILHFGPAELLWECCEHFTCECRDGLDNQQPEYYPKYQYSRSLLTTSADFRSAIWRNIVEAYSRLSITKIEDRLPALQGIACQLFDDWTPSKVLSGLWEATLLRDLLWINSKIYYDLVEGNFTERASAEDDHTSASQNDSRTIIFADWDWSEDDKKIQSGTTVFCVLFGTTETQNGEMGYWSHSRLQADPTKEAVLPVFQMPAGSKENINPENEGVLKFVREMMIEKERIKKVGDAFKMRMEKQIVALEGRDLNSGALTSA</sequence>
<name>A0A6A5THP2_9PLEO</name>
<dbReference type="Pfam" id="PF06985">
    <property type="entry name" value="HET"/>
    <property type="match status" value="1"/>
</dbReference>
<keyword evidence="3" id="KW-1185">Reference proteome</keyword>
<dbReference type="PANTHER" id="PTHR33112">
    <property type="entry name" value="DOMAIN PROTEIN, PUTATIVE-RELATED"/>
    <property type="match status" value="1"/>
</dbReference>
<evidence type="ECO:0000313" key="3">
    <source>
        <dbReference type="Proteomes" id="UP000800035"/>
    </source>
</evidence>
<reference evidence="2" key="1">
    <citation type="journal article" date="2020" name="Stud. Mycol.">
        <title>101 Dothideomycetes genomes: a test case for predicting lifestyles and emergence of pathogens.</title>
        <authorList>
            <person name="Haridas S."/>
            <person name="Albert R."/>
            <person name="Binder M."/>
            <person name="Bloem J."/>
            <person name="Labutti K."/>
            <person name="Salamov A."/>
            <person name="Andreopoulos B."/>
            <person name="Baker S."/>
            <person name="Barry K."/>
            <person name="Bills G."/>
            <person name="Bluhm B."/>
            <person name="Cannon C."/>
            <person name="Castanera R."/>
            <person name="Culley D."/>
            <person name="Daum C."/>
            <person name="Ezra D."/>
            <person name="Gonzalez J."/>
            <person name="Henrissat B."/>
            <person name="Kuo A."/>
            <person name="Liang C."/>
            <person name="Lipzen A."/>
            <person name="Lutzoni F."/>
            <person name="Magnuson J."/>
            <person name="Mondo S."/>
            <person name="Nolan M."/>
            <person name="Ohm R."/>
            <person name="Pangilinan J."/>
            <person name="Park H.-J."/>
            <person name="Ramirez L."/>
            <person name="Alfaro M."/>
            <person name="Sun H."/>
            <person name="Tritt A."/>
            <person name="Yoshinaga Y."/>
            <person name="Zwiers L.-H."/>
            <person name="Turgeon B."/>
            <person name="Goodwin S."/>
            <person name="Spatafora J."/>
            <person name="Crous P."/>
            <person name="Grigoriev I."/>
        </authorList>
    </citation>
    <scope>NUCLEOTIDE SEQUENCE</scope>
    <source>
        <strain evidence="2">CBS 675.92</strain>
    </source>
</reference>
<evidence type="ECO:0000313" key="2">
    <source>
        <dbReference type="EMBL" id="KAF1948437.1"/>
    </source>
</evidence>
<dbReference type="PANTHER" id="PTHR33112:SF9">
    <property type="entry name" value="HETEROKARYON INCOMPATIBILITY DOMAIN-CONTAINING PROTEIN"/>
    <property type="match status" value="1"/>
</dbReference>
<protein>
    <submittedName>
        <fullName evidence="2">HET-domain-containing protein</fullName>
    </submittedName>
</protein>
<accession>A0A6A5THP2</accession>
<organism evidence="2 3">
    <name type="scientific">Byssothecium circinans</name>
    <dbReference type="NCBI Taxonomy" id="147558"/>
    <lineage>
        <taxon>Eukaryota</taxon>
        <taxon>Fungi</taxon>
        <taxon>Dikarya</taxon>
        <taxon>Ascomycota</taxon>
        <taxon>Pezizomycotina</taxon>
        <taxon>Dothideomycetes</taxon>
        <taxon>Pleosporomycetidae</taxon>
        <taxon>Pleosporales</taxon>
        <taxon>Massarineae</taxon>
        <taxon>Massarinaceae</taxon>
        <taxon>Byssothecium</taxon>
    </lineage>
</organism>